<dbReference type="InterPro" id="IPR049785">
    <property type="entry name" value="GT-D-like_firm"/>
</dbReference>
<dbReference type="Pfam" id="PF22882">
    <property type="entry name" value="GT-D-like"/>
    <property type="match status" value="1"/>
</dbReference>
<dbReference type="NCBIfam" id="NF040628">
    <property type="entry name" value="GT-D_rel"/>
    <property type="match status" value="1"/>
</dbReference>
<evidence type="ECO:0000313" key="2">
    <source>
        <dbReference type="EMBL" id="MFC7394400.1"/>
    </source>
</evidence>
<name>A0ABW2Q1A2_9BACL</name>
<accession>A0ABW2Q1A2</accession>
<dbReference type="EMBL" id="JBHTCO010000020">
    <property type="protein sequence ID" value="MFC7394400.1"/>
    <property type="molecule type" value="Genomic_DNA"/>
</dbReference>
<feature type="domain" description="GT-D fold-like" evidence="1">
    <location>
        <begin position="9"/>
        <end position="232"/>
    </location>
</feature>
<sequence length="254" mass="28994">MIPDEQFLTVDQVLEKLIKAIEESKPLSLVRIGDGENIVLAQDSVMTVENVLKEKWAQKANQDRKLKGVTLPNLTLRDQMVDAIKAADIVGIPFYKNDPILTENRLKRELTDQVFSYFQINPQMVCHTFVNRVFAQKKQFWKELRSKKIMLIGQWSEQASQLLREKPYKMNICINLPFDHNYQMDHTLETIRINKDNFDIALISCGVNSVVIAQKVAEMTGKIGIDFGKSLMFMVQGKAGLTHSSRGAKIDLLP</sequence>
<dbReference type="Proteomes" id="UP001596505">
    <property type="component" value="Unassembled WGS sequence"/>
</dbReference>
<dbReference type="InterPro" id="IPR055171">
    <property type="entry name" value="GT-D-like"/>
</dbReference>
<gene>
    <name evidence="2" type="ORF">ACFQRG_15690</name>
</gene>
<keyword evidence="3" id="KW-1185">Reference proteome</keyword>
<dbReference type="RefSeq" id="WP_380967722.1">
    <property type="nucleotide sequence ID" value="NZ_JBHTCO010000020.1"/>
</dbReference>
<comment type="caution">
    <text evidence="2">The sequence shown here is derived from an EMBL/GenBank/DDBJ whole genome shotgun (WGS) entry which is preliminary data.</text>
</comment>
<proteinExistence type="predicted"/>
<protein>
    <submittedName>
        <fullName evidence="2">GT-D fold domain-containing glycosyltransferase</fullName>
    </submittedName>
</protein>
<organism evidence="2 3">
    <name type="scientific">Scopulibacillus cellulosilyticus</name>
    <dbReference type="NCBI Taxonomy" id="2665665"/>
    <lineage>
        <taxon>Bacteria</taxon>
        <taxon>Bacillati</taxon>
        <taxon>Bacillota</taxon>
        <taxon>Bacilli</taxon>
        <taxon>Bacillales</taxon>
        <taxon>Sporolactobacillaceae</taxon>
        <taxon>Scopulibacillus</taxon>
    </lineage>
</organism>
<evidence type="ECO:0000313" key="3">
    <source>
        <dbReference type="Proteomes" id="UP001596505"/>
    </source>
</evidence>
<evidence type="ECO:0000259" key="1">
    <source>
        <dbReference type="Pfam" id="PF22882"/>
    </source>
</evidence>
<reference evidence="3" key="1">
    <citation type="journal article" date="2019" name="Int. J. Syst. Evol. Microbiol.">
        <title>The Global Catalogue of Microorganisms (GCM) 10K type strain sequencing project: providing services to taxonomists for standard genome sequencing and annotation.</title>
        <authorList>
            <consortium name="The Broad Institute Genomics Platform"/>
            <consortium name="The Broad Institute Genome Sequencing Center for Infectious Disease"/>
            <person name="Wu L."/>
            <person name="Ma J."/>
        </authorList>
    </citation>
    <scope>NUCLEOTIDE SEQUENCE [LARGE SCALE GENOMIC DNA]</scope>
    <source>
        <strain evidence="3">CGMCC 1.16305</strain>
    </source>
</reference>